<dbReference type="InterPro" id="IPR056309">
    <property type="entry name" value="CGL160/ATPI_dom"/>
</dbReference>
<dbReference type="AlphaFoldDB" id="D8SZI4"/>
<dbReference type="PANTHER" id="PTHR34118">
    <property type="entry name" value="NF-KAPPA-B INHIBITOR-LIKE PROTEIN-RELATED"/>
    <property type="match status" value="1"/>
</dbReference>
<dbReference type="KEGG" id="smo:SELMODRAFT_128521"/>
<evidence type="ECO:0000256" key="4">
    <source>
        <dbReference type="ARBA" id="ARBA00023136"/>
    </source>
</evidence>
<sequence length="355" mass="38699">MPLCVSCDLGRGWLGVPDVSSVAVDRERVPVPKLKKQRGQWSNGTAPGEYGGPPLSLEPLRMWGKPRLHPLETKDEFIWNIEWRPFFDREQAAEEIVAEVRLGIAHCCSYFDIHQEAESSSGFISFNRVAEINRVDVDLTKELVHTTPTPPPSPAAAGAAATANGHRWRFAPTRNERRQWDRARKASVERIPCLVRACVSLLGIPIVAGDAEEREGFPACCNPQLKSGLQVLTVGIGGAGTVCAYVAYSPTVALSYGIGLAGSLAYVRMLGNSVDAFGSQDVKGAARGAVGQPRLLVPVILTMIFNRWNELLAPELGVAELQLIPMLVGFFTYKIATMAQVVQDALPQESRDKLE</sequence>
<dbReference type="eggNOG" id="ENOG502QVM8">
    <property type="taxonomic scope" value="Eukaryota"/>
</dbReference>
<dbReference type="PANTHER" id="PTHR34118:SF6">
    <property type="entry name" value="PROTEIN CONSERVED ONLY IN THE GREEN LINEAGE 160, CHLOROPLASTIC"/>
    <property type="match status" value="1"/>
</dbReference>
<proteinExistence type="predicted"/>
<feature type="domain" description="CGL160/ATPI" evidence="5">
    <location>
        <begin position="224"/>
        <end position="342"/>
    </location>
</feature>
<reference evidence="6 7" key="1">
    <citation type="journal article" date="2011" name="Science">
        <title>The Selaginella genome identifies genetic changes associated with the evolution of vascular plants.</title>
        <authorList>
            <person name="Banks J.A."/>
            <person name="Nishiyama T."/>
            <person name="Hasebe M."/>
            <person name="Bowman J.L."/>
            <person name="Gribskov M."/>
            <person name="dePamphilis C."/>
            <person name="Albert V.A."/>
            <person name="Aono N."/>
            <person name="Aoyama T."/>
            <person name="Ambrose B.A."/>
            <person name="Ashton N.W."/>
            <person name="Axtell M.J."/>
            <person name="Barker E."/>
            <person name="Barker M.S."/>
            <person name="Bennetzen J.L."/>
            <person name="Bonawitz N.D."/>
            <person name="Chapple C."/>
            <person name="Cheng C."/>
            <person name="Correa L.G."/>
            <person name="Dacre M."/>
            <person name="DeBarry J."/>
            <person name="Dreyer I."/>
            <person name="Elias M."/>
            <person name="Engstrom E.M."/>
            <person name="Estelle M."/>
            <person name="Feng L."/>
            <person name="Finet C."/>
            <person name="Floyd S.K."/>
            <person name="Frommer W.B."/>
            <person name="Fujita T."/>
            <person name="Gramzow L."/>
            <person name="Gutensohn M."/>
            <person name="Harholt J."/>
            <person name="Hattori M."/>
            <person name="Heyl A."/>
            <person name="Hirai T."/>
            <person name="Hiwatashi Y."/>
            <person name="Ishikawa M."/>
            <person name="Iwata M."/>
            <person name="Karol K.G."/>
            <person name="Koehler B."/>
            <person name="Kolukisaoglu U."/>
            <person name="Kubo M."/>
            <person name="Kurata T."/>
            <person name="Lalonde S."/>
            <person name="Li K."/>
            <person name="Li Y."/>
            <person name="Litt A."/>
            <person name="Lyons E."/>
            <person name="Manning G."/>
            <person name="Maruyama T."/>
            <person name="Michael T.P."/>
            <person name="Mikami K."/>
            <person name="Miyazaki S."/>
            <person name="Morinaga S."/>
            <person name="Murata T."/>
            <person name="Mueller-Roeber B."/>
            <person name="Nelson D.R."/>
            <person name="Obara M."/>
            <person name="Oguri Y."/>
            <person name="Olmstead R.G."/>
            <person name="Onodera N."/>
            <person name="Petersen B.L."/>
            <person name="Pils B."/>
            <person name="Prigge M."/>
            <person name="Rensing S.A."/>
            <person name="Riano-Pachon D.M."/>
            <person name="Roberts A.W."/>
            <person name="Sato Y."/>
            <person name="Scheller H.V."/>
            <person name="Schulz B."/>
            <person name="Schulz C."/>
            <person name="Shakirov E.V."/>
            <person name="Shibagaki N."/>
            <person name="Shinohara N."/>
            <person name="Shippen D.E."/>
            <person name="Soerensen I."/>
            <person name="Sotooka R."/>
            <person name="Sugimoto N."/>
            <person name="Sugita M."/>
            <person name="Sumikawa N."/>
            <person name="Tanurdzic M."/>
            <person name="Theissen G."/>
            <person name="Ulvskov P."/>
            <person name="Wakazuki S."/>
            <person name="Weng J.K."/>
            <person name="Willats W.W."/>
            <person name="Wipf D."/>
            <person name="Wolf P.G."/>
            <person name="Yang L."/>
            <person name="Zimmer A.D."/>
            <person name="Zhu Q."/>
            <person name="Mitros T."/>
            <person name="Hellsten U."/>
            <person name="Loque D."/>
            <person name="Otillar R."/>
            <person name="Salamov A."/>
            <person name="Schmutz J."/>
            <person name="Shapiro H."/>
            <person name="Lindquist E."/>
            <person name="Lucas S."/>
            <person name="Rokhsar D."/>
            <person name="Grigoriev I.V."/>
        </authorList>
    </citation>
    <scope>NUCLEOTIDE SEQUENCE [LARGE SCALE GENOMIC DNA]</scope>
</reference>
<keyword evidence="4" id="KW-0472">Membrane</keyword>
<keyword evidence="3" id="KW-1133">Transmembrane helix</keyword>
<protein>
    <recommendedName>
        <fullName evidence="5">CGL160/ATPI domain-containing protein</fullName>
    </recommendedName>
</protein>
<evidence type="ECO:0000256" key="3">
    <source>
        <dbReference type="ARBA" id="ARBA00022989"/>
    </source>
</evidence>
<dbReference type="GO" id="GO:0016020">
    <property type="term" value="C:membrane"/>
    <property type="evidence" value="ECO:0007669"/>
    <property type="project" value="UniProtKB-SubCell"/>
</dbReference>
<dbReference type="FunCoup" id="D8SZI4">
    <property type="interactions" value="1687"/>
</dbReference>
<keyword evidence="2" id="KW-0812">Transmembrane</keyword>
<accession>D8SZI4</accession>
<dbReference type="HOGENOM" id="CLU_063775_0_0_1"/>
<dbReference type="Gramene" id="EFJ10221">
    <property type="protein sequence ID" value="EFJ10221"/>
    <property type="gene ID" value="SELMODRAFT_128521"/>
</dbReference>
<name>D8SZI4_SELML</name>
<dbReference type="Pfam" id="PF24763">
    <property type="entry name" value="CGL160_C"/>
    <property type="match status" value="1"/>
</dbReference>
<evidence type="ECO:0000256" key="2">
    <source>
        <dbReference type="ARBA" id="ARBA00022692"/>
    </source>
</evidence>
<dbReference type="EMBL" id="GL377655">
    <property type="protein sequence ID" value="EFJ10221.1"/>
    <property type="molecule type" value="Genomic_DNA"/>
</dbReference>
<evidence type="ECO:0000313" key="7">
    <source>
        <dbReference type="Proteomes" id="UP000001514"/>
    </source>
</evidence>
<dbReference type="STRING" id="88036.D8SZI4"/>
<organism evidence="7">
    <name type="scientific">Selaginella moellendorffii</name>
    <name type="common">Spikemoss</name>
    <dbReference type="NCBI Taxonomy" id="88036"/>
    <lineage>
        <taxon>Eukaryota</taxon>
        <taxon>Viridiplantae</taxon>
        <taxon>Streptophyta</taxon>
        <taxon>Embryophyta</taxon>
        <taxon>Tracheophyta</taxon>
        <taxon>Lycopodiopsida</taxon>
        <taxon>Selaginellales</taxon>
        <taxon>Selaginellaceae</taxon>
        <taxon>Selaginella</taxon>
    </lineage>
</organism>
<keyword evidence="7" id="KW-1185">Reference proteome</keyword>
<dbReference type="OMA" id="YWGGDDE"/>
<dbReference type="InParanoid" id="D8SZI4"/>
<comment type="subcellular location">
    <subcellularLocation>
        <location evidence="1">Membrane</location>
        <topology evidence="1">Multi-pass membrane protein</topology>
    </subcellularLocation>
</comment>
<dbReference type="Proteomes" id="UP000001514">
    <property type="component" value="Unassembled WGS sequence"/>
</dbReference>
<evidence type="ECO:0000259" key="5">
    <source>
        <dbReference type="Pfam" id="PF24763"/>
    </source>
</evidence>
<evidence type="ECO:0000256" key="1">
    <source>
        <dbReference type="ARBA" id="ARBA00004141"/>
    </source>
</evidence>
<evidence type="ECO:0000313" key="6">
    <source>
        <dbReference type="EMBL" id="EFJ10221.1"/>
    </source>
</evidence>
<gene>
    <name evidence="6" type="ORF">SELMODRAFT_128521</name>
</gene>